<keyword evidence="4" id="KW-0732">Signal</keyword>
<accession>A0AAJ5EF65</accession>
<reference evidence="7 9" key="1">
    <citation type="submission" date="2019-03" db="EMBL/GenBank/DDBJ databases">
        <title>Vagococcus sp. was isolated fron gut of Carduelis flavirostris.</title>
        <authorList>
            <person name="Ge Y."/>
        </authorList>
    </citation>
    <scope>NUCLEOTIDE SEQUENCE [LARGE SCALE GENOMIC DNA]</scope>
    <source>
        <strain evidence="7 9">CF-210</strain>
    </source>
</reference>
<feature type="compositionally biased region" description="Polar residues" evidence="2">
    <location>
        <begin position="341"/>
        <end position="356"/>
    </location>
</feature>
<dbReference type="InterPro" id="IPR009459">
    <property type="entry name" value="MucBP_dom"/>
</dbReference>
<feature type="domain" description="MucBP" evidence="5">
    <location>
        <begin position="231"/>
        <end position="292"/>
    </location>
</feature>
<dbReference type="EMBL" id="SRHU01000021">
    <property type="protein sequence ID" value="TFZ41251.1"/>
    <property type="molecule type" value="Genomic_DNA"/>
</dbReference>
<feature type="signal peptide" evidence="4">
    <location>
        <begin position="1"/>
        <end position="27"/>
    </location>
</feature>
<name>A0AAJ5EF65_9ENTE</name>
<evidence type="ECO:0000313" key="7">
    <source>
        <dbReference type="EMBL" id="TFZ41251.1"/>
    </source>
</evidence>
<evidence type="ECO:0000259" key="5">
    <source>
        <dbReference type="Pfam" id="PF06458"/>
    </source>
</evidence>
<keyword evidence="3" id="KW-0812">Transmembrane</keyword>
<evidence type="ECO:0000256" key="4">
    <source>
        <dbReference type="SAM" id="SignalP"/>
    </source>
</evidence>
<gene>
    <name evidence="7" type="ORF">E4031_05200</name>
    <name evidence="6" type="ORF">E4Z98_00925</name>
</gene>
<dbReference type="RefSeq" id="WP_135254385.1">
    <property type="nucleotide sequence ID" value="NZ_CP038865.1"/>
</dbReference>
<keyword evidence="1" id="KW-0677">Repeat</keyword>
<evidence type="ECO:0000313" key="6">
    <source>
        <dbReference type="EMBL" id="QCA27982.1"/>
    </source>
</evidence>
<dbReference type="Proteomes" id="UP000296883">
    <property type="component" value="Chromosome"/>
</dbReference>
<feature type="chain" id="PRO_5042504146" description="MucBP domain-containing protein" evidence="4">
    <location>
        <begin position="28"/>
        <end position="428"/>
    </location>
</feature>
<reference evidence="6 8" key="2">
    <citation type="journal article" date="2020" name="Int. J. Syst. Evol. Microbiol.">
        <title>Vagococcus xieshaowenii sp. nov., isolated from snow finch (Montifringilla taczanowskii) cloacal content.</title>
        <authorList>
            <person name="Ge Y."/>
            <person name="Yang J."/>
            <person name="Lai X.H."/>
            <person name="Zhang G."/>
            <person name="Jin D."/>
            <person name="Lu S."/>
            <person name="Wang B."/>
            <person name="Huang Y."/>
            <person name="Huang Y."/>
            <person name="Ren Z."/>
            <person name="Zhang X."/>
            <person name="Xu J."/>
        </authorList>
    </citation>
    <scope>NUCLEOTIDE SEQUENCE [LARGE SCALE GENOMIC DNA]</scope>
    <source>
        <strain evidence="8">personal::cf-49</strain>
        <strain evidence="6">Personal::cf-49</strain>
    </source>
</reference>
<evidence type="ECO:0000313" key="8">
    <source>
        <dbReference type="Proteomes" id="UP000296883"/>
    </source>
</evidence>
<proteinExistence type="predicted"/>
<keyword evidence="8" id="KW-1185">Reference proteome</keyword>
<organism evidence="7 9">
    <name type="scientific">Vagococcus xieshaowenii</name>
    <dbReference type="NCBI Taxonomy" id="2562451"/>
    <lineage>
        <taxon>Bacteria</taxon>
        <taxon>Bacillati</taxon>
        <taxon>Bacillota</taxon>
        <taxon>Bacilli</taxon>
        <taxon>Lactobacillales</taxon>
        <taxon>Enterococcaceae</taxon>
        <taxon>Vagococcus</taxon>
    </lineage>
</organism>
<feature type="transmembrane region" description="Helical" evidence="3">
    <location>
        <begin position="406"/>
        <end position="424"/>
    </location>
</feature>
<evidence type="ECO:0000313" key="9">
    <source>
        <dbReference type="Proteomes" id="UP000297725"/>
    </source>
</evidence>
<keyword evidence="3" id="KW-0472">Membrane</keyword>
<dbReference type="Proteomes" id="UP000297725">
    <property type="component" value="Unassembled WGS sequence"/>
</dbReference>
<dbReference type="EMBL" id="CP038865">
    <property type="protein sequence ID" value="QCA27982.1"/>
    <property type="molecule type" value="Genomic_DNA"/>
</dbReference>
<dbReference type="Pfam" id="PF06458">
    <property type="entry name" value="MucBP"/>
    <property type="match status" value="2"/>
</dbReference>
<feature type="domain" description="MucBP" evidence="5">
    <location>
        <begin position="160"/>
        <end position="204"/>
    </location>
</feature>
<feature type="compositionally biased region" description="Polar residues" evidence="2">
    <location>
        <begin position="366"/>
        <end position="401"/>
    </location>
</feature>
<protein>
    <recommendedName>
        <fullName evidence="5">MucBP domain-containing protein</fullName>
    </recommendedName>
</protein>
<dbReference type="AlphaFoldDB" id="A0AAJ5EF65"/>
<evidence type="ECO:0000256" key="1">
    <source>
        <dbReference type="ARBA" id="ARBA00022737"/>
    </source>
</evidence>
<feature type="compositionally biased region" description="Acidic residues" evidence="2">
    <location>
        <begin position="300"/>
        <end position="312"/>
    </location>
</feature>
<sequence length="428" mass="46923">MKKTRVCKGVYVGLLLGTLILTPPAFAEEQVQPTMTLPTINLPQINHNLSEIPLTSDETITDDAIINPSETTTSNAGAGVNLAIWDASLNEEIAVMPFYGQPGTILTIPIDTSMGQLISVTGGDFAIQDPGAIVGTYPNPNEIIDISVRIMPVAAQPVQIDVNFIDEDGKAVIGAPLTTYYGKPGETITVTPSNIPGYTFSDEHSFAVPEDAHYTDFISVDLMYTRNDLTLTIQHLDENRQPIIDDELINGKIGDEISIKPVDIEGYTYKQTSRSLLSFTFGSTDETISLEYVRKQDARDEMEELDKVEDDDEKNKDKTEEKELITPTTMTAPKTEPAITATPNADIPTTTNNDLKNVTPKGIDSLINQPKKTIDSPSITQPTQTKETNQDPKSTLPQTDEQPTKAASFLGAFLLIFICLIYKIKRLI</sequence>
<feature type="region of interest" description="Disordered" evidence="2">
    <location>
        <begin position="295"/>
        <end position="402"/>
    </location>
</feature>
<evidence type="ECO:0000256" key="2">
    <source>
        <dbReference type="SAM" id="MobiDB-lite"/>
    </source>
</evidence>
<dbReference type="Gene3D" id="3.10.20.320">
    <property type="entry name" value="Putative peptidoglycan bound protein (lpxtg motif)"/>
    <property type="match status" value="2"/>
</dbReference>
<evidence type="ECO:0000256" key="3">
    <source>
        <dbReference type="SAM" id="Phobius"/>
    </source>
</evidence>
<keyword evidence="3" id="KW-1133">Transmembrane helix</keyword>
<feature type="compositionally biased region" description="Basic and acidic residues" evidence="2">
    <location>
        <begin position="313"/>
        <end position="324"/>
    </location>
</feature>